<dbReference type="EMBL" id="OMOD01000143">
    <property type="protein sequence ID" value="SPF43447.1"/>
    <property type="molecule type" value="Genomic_DNA"/>
</dbReference>
<feature type="binding site" evidence="3">
    <location>
        <position position="124"/>
    </location>
    <ligand>
        <name>a divalent metal cation</name>
        <dbReference type="ChEBI" id="CHEBI:60240"/>
    </ligand>
</feature>
<protein>
    <recommendedName>
        <fullName evidence="6">DinB family protein</fullName>
    </recommendedName>
</protein>
<evidence type="ECO:0000256" key="2">
    <source>
        <dbReference type="ARBA" id="ARBA00022723"/>
    </source>
</evidence>
<proteinExistence type="inferred from homology"/>
<dbReference type="GO" id="GO:0046872">
    <property type="term" value="F:metal ion binding"/>
    <property type="evidence" value="ECO:0007669"/>
    <property type="project" value="UniProtKB-KW"/>
</dbReference>
<evidence type="ECO:0000313" key="4">
    <source>
        <dbReference type="EMBL" id="SPF43447.1"/>
    </source>
</evidence>
<comment type="similarity">
    <text evidence="1">Belongs to the DinB family.</text>
</comment>
<name>A0A2U3KV73_9BACT</name>
<organism evidence="4 5">
    <name type="scientific">Candidatus Sulfotelmatobacter kueseliae</name>
    <dbReference type="NCBI Taxonomy" id="2042962"/>
    <lineage>
        <taxon>Bacteria</taxon>
        <taxon>Pseudomonadati</taxon>
        <taxon>Acidobacteriota</taxon>
        <taxon>Terriglobia</taxon>
        <taxon>Terriglobales</taxon>
        <taxon>Candidatus Korobacteraceae</taxon>
        <taxon>Candidatus Sulfotelmatobacter</taxon>
    </lineage>
</organism>
<evidence type="ECO:0000256" key="3">
    <source>
        <dbReference type="PIRSR" id="PIRSR607837-1"/>
    </source>
</evidence>
<dbReference type="InterPro" id="IPR007837">
    <property type="entry name" value="DinB"/>
</dbReference>
<sequence>MASYLDELYAHQEWADAEYWRAFEAHATALADKAIRARLLHIHQVQCAYVWIAGTRAAQFEFKKVEDFPTMADLKQYARQGHAQMIAIVKAATEKQLDETLEIPWFKPPLKVSVRHALMQAAMHSHYHRGQNATRLRELGGEPPMTDFILWVRDGKPAAKWE</sequence>
<gene>
    <name evidence="4" type="ORF">SBA1_490028</name>
</gene>
<dbReference type="OrthoDB" id="129524at2"/>
<dbReference type="Pfam" id="PF05163">
    <property type="entry name" value="DinB"/>
    <property type="match status" value="1"/>
</dbReference>
<feature type="binding site" evidence="3">
    <location>
        <position position="43"/>
    </location>
    <ligand>
        <name>a divalent metal cation</name>
        <dbReference type="ChEBI" id="CHEBI:60240"/>
    </ligand>
</feature>
<evidence type="ECO:0000256" key="1">
    <source>
        <dbReference type="ARBA" id="ARBA00008635"/>
    </source>
</evidence>
<dbReference type="Proteomes" id="UP000238701">
    <property type="component" value="Unassembled WGS sequence"/>
</dbReference>
<accession>A0A2U3KV73</accession>
<reference evidence="5" key="1">
    <citation type="submission" date="2018-02" db="EMBL/GenBank/DDBJ databases">
        <authorList>
            <person name="Hausmann B."/>
        </authorList>
    </citation>
    <scope>NUCLEOTIDE SEQUENCE [LARGE SCALE GENOMIC DNA]</scope>
    <source>
        <strain evidence="5">Peat soil MAG SbA1</strain>
    </source>
</reference>
<dbReference type="Gene3D" id="1.20.120.450">
    <property type="entry name" value="dinb family like domain"/>
    <property type="match status" value="1"/>
</dbReference>
<dbReference type="AlphaFoldDB" id="A0A2U3KV73"/>
<dbReference type="SUPFAM" id="SSF109854">
    <property type="entry name" value="DinB/YfiT-like putative metalloenzymes"/>
    <property type="match status" value="1"/>
</dbReference>
<feature type="binding site" evidence="3">
    <location>
        <position position="128"/>
    </location>
    <ligand>
        <name>a divalent metal cation</name>
        <dbReference type="ChEBI" id="CHEBI:60240"/>
    </ligand>
</feature>
<evidence type="ECO:0008006" key="6">
    <source>
        <dbReference type="Google" id="ProtNLM"/>
    </source>
</evidence>
<evidence type="ECO:0000313" key="5">
    <source>
        <dbReference type="Proteomes" id="UP000238701"/>
    </source>
</evidence>
<dbReference type="InterPro" id="IPR034660">
    <property type="entry name" value="DinB/YfiT-like"/>
</dbReference>
<keyword evidence="2 3" id="KW-0479">Metal-binding</keyword>